<dbReference type="PANTHER" id="PTHR42769">
    <property type="entry name" value="SUPEROXIDE DISMUTASE"/>
    <property type="match status" value="1"/>
</dbReference>
<dbReference type="OrthoDB" id="275227at2759"/>
<dbReference type="Gene3D" id="3.55.40.20">
    <property type="entry name" value="Iron/manganese superoxide dismutase, C-terminal domain"/>
    <property type="match status" value="1"/>
</dbReference>
<organism evidence="3 4">
    <name type="scientific">Schizophyllum amplum</name>
    <dbReference type="NCBI Taxonomy" id="97359"/>
    <lineage>
        <taxon>Eukaryota</taxon>
        <taxon>Fungi</taxon>
        <taxon>Dikarya</taxon>
        <taxon>Basidiomycota</taxon>
        <taxon>Agaricomycotina</taxon>
        <taxon>Agaricomycetes</taxon>
        <taxon>Agaricomycetidae</taxon>
        <taxon>Agaricales</taxon>
        <taxon>Schizophyllaceae</taxon>
        <taxon>Schizophyllum</taxon>
    </lineage>
</organism>
<evidence type="ECO:0000259" key="2">
    <source>
        <dbReference type="Pfam" id="PF02777"/>
    </source>
</evidence>
<dbReference type="InterPro" id="IPR019832">
    <property type="entry name" value="Mn/Fe_SOD_C"/>
</dbReference>
<dbReference type="SUPFAM" id="SSF54719">
    <property type="entry name" value="Fe,Mn superoxide dismutase (SOD), C-terminal domain"/>
    <property type="match status" value="1"/>
</dbReference>
<dbReference type="GO" id="GO:0046872">
    <property type="term" value="F:metal ion binding"/>
    <property type="evidence" value="ECO:0007669"/>
    <property type="project" value="InterPro"/>
</dbReference>
<feature type="coiled-coil region" evidence="1">
    <location>
        <begin position="62"/>
        <end position="89"/>
    </location>
</feature>
<dbReference type="InterPro" id="IPR036324">
    <property type="entry name" value="Mn/Fe_SOD_N_sf"/>
</dbReference>
<dbReference type="SUPFAM" id="SSF46609">
    <property type="entry name" value="Fe,Mn superoxide dismutase (SOD), N-terminal domain"/>
    <property type="match status" value="1"/>
</dbReference>
<dbReference type="Pfam" id="PF02777">
    <property type="entry name" value="Sod_Fe_C"/>
    <property type="match status" value="1"/>
</dbReference>
<feature type="domain" description="Manganese/iron superoxide dismutase C-terminal" evidence="2">
    <location>
        <begin position="131"/>
        <end position="179"/>
    </location>
</feature>
<evidence type="ECO:0000313" key="3">
    <source>
        <dbReference type="EMBL" id="TRM68499.1"/>
    </source>
</evidence>
<comment type="caution">
    <text evidence="3">The sequence shown here is derived from an EMBL/GenBank/DDBJ whole genome shotgun (WGS) entry which is preliminary data.</text>
</comment>
<evidence type="ECO:0000313" key="4">
    <source>
        <dbReference type="Proteomes" id="UP000320762"/>
    </source>
</evidence>
<reference evidence="3 4" key="1">
    <citation type="journal article" date="2019" name="New Phytol.">
        <title>Comparative genomics reveals unique wood-decay strategies and fruiting body development in the Schizophyllaceae.</title>
        <authorList>
            <person name="Almasi E."/>
            <person name="Sahu N."/>
            <person name="Krizsan K."/>
            <person name="Balint B."/>
            <person name="Kovacs G.M."/>
            <person name="Kiss B."/>
            <person name="Cseklye J."/>
            <person name="Drula E."/>
            <person name="Henrissat B."/>
            <person name="Nagy I."/>
            <person name="Chovatia M."/>
            <person name="Adam C."/>
            <person name="LaButti K."/>
            <person name="Lipzen A."/>
            <person name="Riley R."/>
            <person name="Grigoriev I.V."/>
            <person name="Nagy L.G."/>
        </authorList>
    </citation>
    <scope>NUCLEOTIDE SEQUENCE [LARGE SCALE GENOMIC DNA]</scope>
    <source>
        <strain evidence="3 4">NL-1724</strain>
    </source>
</reference>
<dbReference type="EMBL" id="VDMD01000002">
    <property type="protein sequence ID" value="TRM68499.1"/>
    <property type="molecule type" value="Genomic_DNA"/>
</dbReference>
<gene>
    <name evidence="3" type="ORF">BD626DRAFT_395700</name>
</gene>
<dbReference type="AlphaFoldDB" id="A0A550CUP9"/>
<dbReference type="Proteomes" id="UP000320762">
    <property type="component" value="Unassembled WGS sequence"/>
</dbReference>
<sequence>MRGHSPLVLWRPRRLPTAHSSLWGRVRQNERRALHTVRPLPYALEEGLGRFMPPQALKTVAVEYMEGLVDRLNNEIRDTELENKRLVDVIIGAAQQESQVLAFNYGSLALNTSFFLRQLYAETHERSMSYDLKTAIRAQYGSLAQLKSAFMGAAQGMFTSGFLWLVSDSRGNMGIVPTFGPGTLLIRSRAHLAASDADFKRPNSIMDENADFAESMSNLDEGVPAQVALTDKLTALNYGDVLYPLLCVPMYEHTWISAGYGVWGREAWLRHLWSVVDWAAVSENYAAASPAAPSKQKK</sequence>
<dbReference type="InterPro" id="IPR036314">
    <property type="entry name" value="SOD_C_sf"/>
</dbReference>
<evidence type="ECO:0000256" key="1">
    <source>
        <dbReference type="SAM" id="Coils"/>
    </source>
</evidence>
<proteinExistence type="predicted"/>
<dbReference type="STRING" id="97359.A0A550CUP9"/>
<protein>
    <submittedName>
        <fullName evidence="3">Manganese/iron superoxide dismutase</fullName>
    </submittedName>
</protein>
<name>A0A550CUP9_9AGAR</name>
<keyword evidence="4" id="KW-1185">Reference proteome</keyword>
<keyword evidence="1" id="KW-0175">Coiled coil</keyword>
<dbReference type="GO" id="GO:0004784">
    <property type="term" value="F:superoxide dismutase activity"/>
    <property type="evidence" value="ECO:0007669"/>
    <property type="project" value="InterPro"/>
</dbReference>
<dbReference type="PANTHER" id="PTHR42769:SF3">
    <property type="entry name" value="SUPEROXIDE DISMUTASE [FE] 2, CHLOROPLASTIC"/>
    <property type="match status" value="1"/>
</dbReference>
<accession>A0A550CUP9</accession>